<dbReference type="InterPro" id="IPR055348">
    <property type="entry name" value="DctQ"/>
</dbReference>
<keyword evidence="10" id="KW-1185">Reference proteome</keyword>
<dbReference type="EMBL" id="SISK01000008">
    <property type="protein sequence ID" value="TBN38971.1"/>
    <property type="molecule type" value="Genomic_DNA"/>
</dbReference>
<proteinExistence type="inferred from homology"/>
<organism evidence="9 10">
    <name type="scientific">Paracoccus subflavus</name>
    <dbReference type="NCBI Taxonomy" id="2528244"/>
    <lineage>
        <taxon>Bacteria</taxon>
        <taxon>Pseudomonadati</taxon>
        <taxon>Pseudomonadota</taxon>
        <taxon>Alphaproteobacteria</taxon>
        <taxon>Rhodobacterales</taxon>
        <taxon>Paracoccaceae</taxon>
        <taxon>Paracoccus</taxon>
    </lineage>
</organism>
<feature type="transmembrane region" description="Helical" evidence="7">
    <location>
        <begin position="74"/>
        <end position="96"/>
    </location>
</feature>
<evidence type="ECO:0000256" key="7">
    <source>
        <dbReference type="RuleBase" id="RU369079"/>
    </source>
</evidence>
<evidence type="ECO:0000256" key="2">
    <source>
        <dbReference type="ARBA" id="ARBA00022448"/>
    </source>
</evidence>
<feature type="domain" description="Tripartite ATP-independent periplasmic transporters DctQ component" evidence="8">
    <location>
        <begin position="45"/>
        <end position="175"/>
    </location>
</feature>
<dbReference type="AlphaFoldDB" id="A0A4Q9FZF4"/>
<comment type="similarity">
    <text evidence="7">Belongs to the TRAP transporter small permease family.</text>
</comment>
<dbReference type="Pfam" id="PF04290">
    <property type="entry name" value="DctQ"/>
    <property type="match status" value="1"/>
</dbReference>
<evidence type="ECO:0000313" key="9">
    <source>
        <dbReference type="EMBL" id="TBN38971.1"/>
    </source>
</evidence>
<feature type="transmembrane region" description="Helical" evidence="7">
    <location>
        <begin position="149"/>
        <end position="175"/>
    </location>
</feature>
<comment type="subcellular location">
    <subcellularLocation>
        <location evidence="7">Cell inner membrane</location>
        <topology evidence="7">Multi-pass membrane protein</topology>
    </subcellularLocation>
    <subcellularLocation>
        <location evidence="1">Cell membrane</location>
        <topology evidence="1">Multi-pass membrane protein</topology>
    </subcellularLocation>
</comment>
<keyword evidence="6 7" id="KW-0472">Membrane</keyword>
<name>A0A4Q9FZF4_9RHOB</name>
<accession>A0A4Q9FZF4</accession>
<evidence type="ECO:0000313" key="10">
    <source>
        <dbReference type="Proteomes" id="UP000293520"/>
    </source>
</evidence>
<evidence type="ECO:0000256" key="6">
    <source>
        <dbReference type="ARBA" id="ARBA00023136"/>
    </source>
</evidence>
<comment type="function">
    <text evidence="7">Part of the tripartite ATP-independent periplasmic (TRAP) transport system.</text>
</comment>
<dbReference type="Proteomes" id="UP000293520">
    <property type="component" value="Unassembled WGS sequence"/>
</dbReference>
<dbReference type="GO" id="GO:0005886">
    <property type="term" value="C:plasma membrane"/>
    <property type="evidence" value="ECO:0007669"/>
    <property type="project" value="UniProtKB-SubCell"/>
</dbReference>
<evidence type="ECO:0000256" key="5">
    <source>
        <dbReference type="ARBA" id="ARBA00022989"/>
    </source>
</evidence>
<evidence type="ECO:0000256" key="3">
    <source>
        <dbReference type="ARBA" id="ARBA00022475"/>
    </source>
</evidence>
<keyword evidence="3" id="KW-1003">Cell membrane</keyword>
<feature type="transmembrane region" description="Helical" evidence="7">
    <location>
        <begin position="33"/>
        <end position="54"/>
    </location>
</feature>
<reference evidence="9 10" key="1">
    <citation type="submission" date="2019-02" db="EMBL/GenBank/DDBJ databases">
        <title>Paracoccus subflavus sp. nov., isolated from marine sediment of the Pacific Ocean.</title>
        <authorList>
            <person name="Zhang G."/>
        </authorList>
    </citation>
    <scope>NUCLEOTIDE SEQUENCE [LARGE SCALE GENOMIC DNA]</scope>
    <source>
        <strain evidence="9 10">GY0581</strain>
    </source>
</reference>
<comment type="subunit">
    <text evidence="7">The complex comprises the extracytoplasmic solute receptor protein and the two transmembrane proteins.</text>
</comment>
<evidence type="ECO:0000256" key="4">
    <source>
        <dbReference type="ARBA" id="ARBA00022692"/>
    </source>
</evidence>
<evidence type="ECO:0000256" key="1">
    <source>
        <dbReference type="ARBA" id="ARBA00004651"/>
    </source>
</evidence>
<dbReference type="OrthoDB" id="6183232at2"/>
<dbReference type="RefSeq" id="WP_130991393.1">
    <property type="nucleotide sequence ID" value="NZ_SISK01000008.1"/>
</dbReference>
<keyword evidence="4 7" id="KW-0812">Transmembrane</keyword>
<protein>
    <recommendedName>
        <fullName evidence="7">TRAP transporter small permease protein</fullName>
    </recommendedName>
</protein>
<keyword evidence="7" id="KW-0997">Cell inner membrane</keyword>
<keyword evidence="2 7" id="KW-0813">Transport</keyword>
<gene>
    <name evidence="9" type="ORF">EYE42_11060</name>
</gene>
<dbReference type="GO" id="GO:0022857">
    <property type="term" value="F:transmembrane transporter activity"/>
    <property type="evidence" value="ECO:0007669"/>
    <property type="project" value="UniProtKB-UniRule"/>
</dbReference>
<keyword evidence="5 7" id="KW-1133">Transmembrane helix</keyword>
<feature type="transmembrane region" description="Helical" evidence="7">
    <location>
        <begin position="108"/>
        <end position="129"/>
    </location>
</feature>
<comment type="caution">
    <text evidence="9">The sequence shown here is derived from an EMBL/GenBank/DDBJ whole genome shotgun (WGS) entry which is preliminary data.</text>
</comment>
<evidence type="ECO:0000259" key="8">
    <source>
        <dbReference type="Pfam" id="PF04290"/>
    </source>
</evidence>
<sequence length="180" mass="19314">MTGQEGGEAGDAALTEHALPVSVPGWIAALCRFFAALGGAVLLAMMLMTVASVLRRSFLGAPIPGDFELVELGSAVAIFCFLPWCQVTGGNVLVDFFTSKSTPRSNHLLEAAGDLLYLLIAALLAWRLFHGGAEMREYGEQTMVLRIPLWWTFPIILPAMLLLVATCAATTIGHLRKARA</sequence>